<dbReference type="EMBL" id="MLCB01000143">
    <property type="protein sequence ID" value="OJI93485.1"/>
    <property type="molecule type" value="Genomic_DNA"/>
</dbReference>
<dbReference type="Pfam" id="PF09982">
    <property type="entry name" value="LpxR"/>
    <property type="match status" value="1"/>
</dbReference>
<dbReference type="Gene3D" id="2.40.128.140">
    <property type="entry name" value="Outer membrane protein"/>
    <property type="match status" value="1"/>
</dbReference>
<name>A0A1L9NW11_9RHOB</name>
<dbReference type="STRING" id="696762.PFRI_23850"/>
<evidence type="ECO:0000313" key="3">
    <source>
        <dbReference type="Proteomes" id="UP000184514"/>
    </source>
</evidence>
<organism evidence="2 3">
    <name type="scientific">Planktotalea frisia</name>
    <dbReference type="NCBI Taxonomy" id="696762"/>
    <lineage>
        <taxon>Bacteria</taxon>
        <taxon>Pseudomonadati</taxon>
        <taxon>Pseudomonadota</taxon>
        <taxon>Alphaproteobacteria</taxon>
        <taxon>Rhodobacterales</taxon>
        <taxon>Paracoccaceae</taxon>
        <taxon>Planktotalea</taxon>
    </lineage>
</organism>
<keyword evidence="1" id="KW-0732">Signal</keyword>
<protein>
    <recommendedName>
        <fullName evidence="4">Lipid A deacylase LpxR family protein</fullName>
    </recommendedName>
</protein>
<evidence type="ECO:0000313" key="2">
    <source>
        <dbReference type="EMBL" id="OJI93485.1"/>
    </source>
</evidence>
<proteinExistence type="predicted"/>
<accession>A0A1L9NW11</accession>
<evidence type="ECO:0008006" key="4">
    <source>
        <dbReference type="Google" id="ProtNLM"/>
    </source>
</evidence>
<dbReference type="InterPro" id="IPR037107">
    <property type="entry name" value="Put_OMP_sf"/>
</dbReference>
<keyword evidence="3" id="KW-1185">Reference proteome</keyword>
<evidence type="ECO:0000256" key="1">
    <source>
        <dbReference type="SAM" id="SignalP"/>
    </source>
</evidence>
<comment type="caution">
    <text evidence="2">The sequence shown here is derived from an EMBL/GenBank/DDBJ whole genome shotgun (WGS) entry which is preliminary data.</text>
</comment>
<dbReference type="AlphaFoldDB" id="A0A1L9NW11"/>
<dbReference type="RefSeq" id="WP_072630935.1">
    <property type="nucleotide sequence ID" value="NZ_MLCB01000143.1"/>
</dbReference>
<sequence>MKNLQSVALILRSFSVACAVLLPTLVAAQDVVQLGYGRLISNDFIGDLKDRGQTGSYVSSRIFGKSWNGNVPERAGEVLEFRLQADIKAPDNLVTPFAGDRPFAGSVSLGLHTHYQHAGFDISYGGELVIVGPQTRLDQFQTALHDGLGVAPLSATTRANQIANKTYPGAVVEFGSSFDIGSRSQLRPFFEGRVGVENLLRAGMDLEIGRLTRSDLMIRDGITGQRYRTITSGGAGLSFVVGVDTAFVGESAYLPASLGLTLSDRRDRARAGVHWQRKNSHGFFGVTYLGREFTTQADEQVVGSIRLGLKF</sequence>
<feature type="chain" id="PRO_5012250921" description="Lipid A deacylase LpxR family protein" evidence="1">
    <location>
        <begin position="20"/>
        <end position="311"/>
    </location>
</feature>
<gene>
    <name evidence="2" type="ORF">PFRI_23850</name>
</gene>
<reference evidence="2 3" key="1">
    <citation type="submission" date="2016-10" db="EMBL/GenBank/DDBJ databases">
        <title>Genome sequence of Planktotalea frisia SH6-1.</title>
        <authorList>
            <person name="Poehlein A."/>
            <person name="Bakenhus I."/>
            <person name="Voget S."/>
            <person name="Brinkhoff T."/>
            <person name="Simon M."/>
        </authorList>
    </citation>
    <scope>NUCLEOTIDE SEQUENCE [LARGE SCALE GENOMIC DNA]</scope>
    <source>
        <strain evidence="2 3">SH6-1</strain>
    </source>
</reference>
<feature type="signal peptide" evidence="1">
    <location>
        <begin position="1"/>
        <end position="19"/>
    </location>
</feature>
<dbReference type="Proteomes" id="UP000184514">
    <property type="component" value="Unassembled WGS sequence"/>
</dbReference>
<dbReference type="InterPro" id="IPR018707">
    <property type="entry name" value="LpxR"/>
</dbReference>